<feature type="transmembrane region" description="Helical" evidence="1">
    <location>
        <begin position="299"/>
        <end position="323"/>
    </location>
</feature>
<dbReference type="AlphaFoldDB" id="A0A2R4VZ08"/>
<organism evidence="3 4">
    <name type="scientific">Thermodesulfobium acidiphilum</name>
    <dbReference type="NCBI Taxonomy" id="1794699"/>
    <lineage>
        <taxon>Bacteria</taxon>
        <taxon>Pseudomonadati</taxon>
        <taxon>Thermodesulfobiota</taxon>
        <taxon>Thermodesulfobiia</taxon>
        <taxon>Thermodesulfobiales</taxon>
        <taxon>Thermodesulfobiaceae</taxon>
        <taxon>Thermodesulfobium</taxon>
    </lineage>
</organism>
<gene>
    <name evidence="3" type="ORF">TDSAC_0327</name>
</gene>
<feature type="transmembrane region" description="Helical" evidence="1">
    <location>
        <begin position="165"/>
        <end position="184"/>
    </location>
</feature>
<feature type="transmembrane region" description="Helical" evidence="1">
    <location>
        <begin position="117"/>
        <end position="134"/>
    </location>
</feature>
<sequence length="381" mass="42933">MKKTLLIFCFMFFCLSIFFVSNAMSDPQNQSYEEAKIISVSKETSKENPNIEILKTKIRLLTGIFKDKEFITNYIHQINSPYDLKLSPGENVIVYQQITPNKEPTFFISDIARCNKYPWLLLAFFLLIFIASGLRGIYLMLGLMVFIFFLWLWLIPALITNLNILFITIVVLFIGVIIQTVLMCGFSQKALAAIIGTLSGIIIASICSYYLNSFLNVTGIINEEGLFLKDINLNINFTDLLSSAMLIGSTGAAIKLSTSIVSTAQQYKMLFPTSGWKEIFSSSFNSGKENLPELLQTLYFAYIGCYLPLILLVSIQGPTLSWFRVFSLEVVATEIARSFVAIIALFVTLPITSFLISRFLSSNILLNLFLKTIGKILIIKR</sequence>
<dbReference type="Proteomes" id="UP000244792">
    <property type="component" value="Chromosome"/>
</dbReference>
<feature type="signal peptide" evidence="2">
    <location>
        <begin position="1"/>
        <end position="23"/>
    </location>
</feature>
<keyword evidence="1" id="KW-0812">Transmembrane</keyword>
<keyword evidence="1" id="KW-0472">Membrane</keyword>
<keyword evidence="2" id="KW-0732">Signal</keyword>
<evidence type="ECO:0000256" key="1">
    <source>
        <dbReference type="SAM" id="Phobius"/>
    </source>
</evidence>
<evidence type="ECO:0000313" key="4">
    <source>
        <dbReference type="Proteomes" id="UP000244792"/>
    </source>
</evidence>
<accession>A0A2R4VZ08</accession>
<dbReference type="PANTHER" id="PTHR41771">
    <property type="entry name" value="MEMBRANE PROTEIN-RELATED"/>
    <property type="match status" value="1"/>
</dbReference>
<protein>
    <submittedName>
        <fullName evidence="3">Putative membrane protein</fullName>
    </submittedName>
</protein>
<reference evidence="3 4" key="1">
    <citation type="submission" date="2017-04" db="EMBL/GenBank/DDBJ databases">
        <title>Genomic insights into metabolism of Thermodesulfobium acidiphilum.</title>
        <authorList>
            <person name="Toshchakov S.V."/>
            <person name="Frolov E.N."/>
            <person name="Kublanov I.V."/>
            <person name="Samarov N.I."/>
            <person name="Novikov A."/>
            <person name="Lebedinsky A.V."/>
            <person name="Bonch-Osmolovskaya E.A."/>
            <person name="Chernyh N.A."/>
        </authorList>
    </citation>
    <scope>NUCLEOTIDE SEQUENCE [LARGE SCALE GENOMIC DNA]</scope>
    <source>
        <strain evidence="3 4">3127-1</strain>
    </source>
</reference>
<dbReference type="RefSeq" id="WP_108308363.1">
    <property type="nucleotide sequence ID" value="NZ_CP020921.1"/>
</dbReference>
<dbReference type="Pfam" id="PF07907">
    <property type="entry name" value="YibE_F"/>
    <property type="match status" value="1"/>
</dbReference>
<dbReference type="InterPro" id="IPR012507">
    <property type="entry name" value="YibE_F"/>
</dbReference>
<dbReference type="OrthoDB" id="5753718at2"/>
<proteinExistence type="predicted"/>
<evidence type="ECO:0000256" key="2">
    <source>
        <dbReference type="SAM" id="SignalP"/>
    </source>
</evidence>
<name>A0A2R4VZ08_THEAF</name>
<keyword evidence="4" id="KW-1185">Reference proteome</keyword>
<dbReference type="PANTHER" id="PTHR41771:SF1">
    <property type="entry name" value="MEMBRANE PROTEIN"/>
    <property type="match status" value="1"/>
</dbReference>
<evidence type="ECO:0000313" key="3">
    <source>
        <dbReference type="EMBL" id="AWB09704.1"/>
    </source>
</evidence>
<keyword evidence="1" id="KW-1133">Transmembrane helix</keyword>
<dbReference type="KEGG" id="taci:TDSAC_0327"/>
<feature type="transmembrane region" description="Helical" evidence="1">
    <location>
        <begin position="141"/>
        <end position="159"/>
    </location>
</feature>
<feature type="transmembrane region" description="Helical" evidence="1">
    <location>
        <begin position="335"/>
        <end position="356"/>
    </location>
</feature>
<dbReference type="EMBL" id="CP020921">
    <property type="protein sequence ID" value="AWB09704.1"/>
    <property type="molecule type" value="Genomic_DNA"/>
</dbReference>
<feature type="chain" id="PRO_5015307983" evidence="2">
    <location>
        <begin position="24"/>
        <end position="381"/>
    </location>
</feature>
<feature type="transmembrane region" description="Helical" evidence="1">
    <location>
        <begin position="191"/>
        <end position="211"/>
    </location>
</feature>